<evidence type="ECO:0000313" key="3">
    <source>
        <dbReference type="Proteomes" id="UP000010716"/>
    </source>
</evidence>
<sequence length="291" mass="33167">MAGPITIKPLTTIEELEQVQELERDVWQIDPVPVHQTLTAVKNGGLVLGAFDGDELVGFNYGFAGFQNGQVYLCSHMMGIAKAYRGRGIGELLKQKQKELAFKQGYSLIKWTYDPLESLNAYLNLSKLRGIGAEYIENCYGEMNDALNKGLPSDRFQVHWHITSEHVHSASSWIDQFPLQDNNVLVHYQLKSGQLPQLSDHISLEKITDMVINEEAGKLHERFSPQGYWLPIPDNFQTLKKQDHALALDWRLKTRKIITHMLALGYVAVRLLKTDQGVHYYLFVPQHRLAL</sequence>
<dbReference type="PANTHER" id="PTHR41700:SF1">
    <property type="entry name" value="N-ACETYLTRANSFERASE DOMAIN-CONTAINING PROTEIN"/>
    <property type="match status" value="1"/>
</dbReference>
<dbReference type="InterPro" id="IPR038764">
    <property type="entry name" value="GNAT_N_AcTrfase_prd"/>
</dbReference>
<dbReference type="PROSITE" id="PS51186">
    <property type="entry name" value="GNAT"/>
    <property type="match status" value="1"/>
</dbReference>
<name>F5L497_CALTT</name>
<evidence type="ECO:0000259" key="1">
    <source>
        <dbReference type="PROSITE" id="PS51186"/>
    </source>
</evidence>
<keyword evidence="2" id="KW-0808">Transferase</keyword>
<dbReference type="InterPro" id="IPR000182">
    <property type="entry name" value="GNAT_dom"/>
</dbReference>
<dbReference type="PANTHER" id="PTHR41700">
    <property type="entry name" value="GCN5-RELATED N-ACETYLTRANSFERASE"/>
    <property type="match status" value="1"/>
</dbReference>
<dbReference type="EMBL" id="AFCE01000077">
    <property type="protein sequence ID" value="EGL83838.1"/>
    <property type="molecule type" value="Genomic_DNA"/>
</dbReference>
<gene>
    <name evidence="2" type="ORF">CathTA2_0609</name>
</gene>
<dbReference type="Gene3D" id="3.40.630.30">
    <property type="match status" value="1"/>
</dbReference>
<dbReference type="AlphaFoldDB" id="F5L497"/>
<organism evidence="2 3">
    <name type="scientific">Caldalkalibacillus thermarum (strain TA2.A1)</name>
    <dbReference type="NCBI Taxonomy" id="986075"/>
    <lineage>
        <taxon>Bacteria</taxon>
        <taxon>Bacillati</taxon>
        <taxon>Bacillota</taxon>
        <taxon>Bacilli</taxon>
        <taxon>Bacillales</taxon>
        <taxon>Bacillaceae</taxon>
        <taxon>Caldalkalibacillus</taxon>
    </lineage>
</organism>
<proteinExistence type="predicted"/>
<protein>
    <submittedName>
        <fullName evidence="2">GCN5-related N-acetyltransferase</fullName>
    </submittedName>
</protein>
<dbReference type="Pfam" id="PF00583">
    <property type="entry name" value="Acetyltransf_1"/>
    <property type="match status" value="1"/>
</dbReference>
<dbReference type="eggNOG" id="COG3375">
    <property type="taxonomic scope" value="Bacteria"/>
</dbReference>
<dbReference type="SUPFAM" id="SSF55729">
    <property type="entry name" value="Acyl-CoA N-acyltransferases (Nat)"/>
    <property type="match status" value="1"/>
</dbReference>
<dbReference type="CDD" id="cd04301">
    <property type="entry name" value="NAT_SF"/>
    <property type="match status" value="1"/>
</dbReference>
<feature type="domain" description="N-acetyltransferase" evidence="1">
    <location>
        <begin position="5"/>
        <end position="154"/>
    </location>
</feature>
<dbReference type="Proteomes" id="UP000010716">
    <property type="component" value="Unassembled WGS sequence"/>
</dbReference>
<comment type="caution">
    <text evidence="2">The sequence shown here is derived from an EMBL/GenBank/DDBJ whole genome shotgun (WGS) entry which is preliminary data.</text>
</comment>
<dbReference type="InterPro" id="IPR016181">
    <property type="entry name" value="Acyl_CoA_acyltransferase"/>
</dbReference>
<dbReference type="RefSeq" id="WP_007502985.1">
    <property type="nucleotide sequence ID" value="NZ_AFCE01000077.1"/>
</dbReference>
<dbReference type="GO" id="GO:0016747">
    <property type="term" value="F:acyltransferase activity, transferring groups other than amino-acyl groups"/>
    <property type="evidence" value="ECO:0007669"/>
    <property type="project" value="InterPro"/>
</dbReference>
<accession>F5L497</accession>
<evidence type="ECO:0000313" key="2">
    <source>
        <dbReference type="EMBL" id="EGL83838.1"/>
    </source>
</evidence>
<reference evidence="2 3" key="1">
    <citation type="journal article" date="2011" name="J. Bacteriol.">
        <title>Draft genome sequence of the thermoalkaliphilic Caldalkalibacillus thermarum strain TA2.A1.</title>
        <authorList>
            <person name="Kalamorz F."/>
            <person name="Keis S."/>
            <person name="McMillan D.G."/>
            <person name="Olsson K."/>
            <person name="Stanton J.A."/>
            <person name="Stockwell P."/>
            <person name="Black M.A."/>
            <person name="Klingeman D.M."/>
            <person name="Land M.L."/>
            <person name="Han C.S."/>
            <person name="Martin S.L."/>
            <person name="Becher S.A."/>
            <person name="Peddie C.J."/>
            <person name="Morgan H.W."/>
            <person name="Matthies D."/>
            <person name="Preiss L."/>
            <person name="Meier T."/>
            <person name="Brown S.D."/>
            <person name="Cook G.M."/>
        </authorList>
    </citation>
    <scope>NUCLEOTIDE SEQUENCE [LARGE SCALE GENOMIC DNA]</scope>
    <source>
        <strain evidence="2 3">TA2.A1</strain>
    </source>
</reference>